<proteinExistence type="predicted"/>
<dbReference type="InterPro" id="IPR006626">
    <property type="entry name" value="PbH1"/>
</dbReference>
<sequence length="1076" mass="114725">MWAQLALFNTTATALPGQAISLQGNFSPTAKAFMLVGNANTPTPLPILTQSANHLAAQIPAQTPADLYQVWVEDQGQRSPAVWINQAQAHHADGLIISPGGPLRIFGRNLRLGNATPQVRLTANGVTLEASVNLSQSDPYKLSLVMPAGLQPGTTYSLLVSNGTGGTNGQTRLSQSLTAVPAGGDYFGLGVGWAARLNFTGNVYNVKTDGRLSLKAVGDGNANDQPAIQAAIDRAAADGGGIVYLPAGNYKLSHYYFEYLRMRNRVVVQGAGKDQTVLRYGYQLESSHMAVLFAPGTSLSGLADLSLLNIDNSGSSAMGNLRANQVSQVFMQRVRLDLNRGDWMELSNTDQLVLANSDFTQGVNNNSSYRGPINMNASTNFVLTRNNITFAVNGLNFDYTHEGVFEQNRVYRDGSARYPANLLQHVLILNFTENIAVLGNLFRVINGPAQNANDGETIIAEGGGTDRVDEETGTVSAAGATSLTDNGKNWGSFQRKPIVAIVSGTGMGQWRSITSRSGTTLNLDRGWDVVPGAGSNYAIFNWGARRWLLQGNTLEGNRRGITLYHNATSEVAVVGNTLTNSGSIDFTPLQQNTGRQQFIPMYNNQILNNTVANLDRTNGVFIGVHAVQHVQTRTFGTSVIGMEMRGNSLTAGQPNVPAVVDANYPEGYLNYLEYHQMSVYQDERIPAVLGTIFESNRANNCANGLYLNTGSYNTVVCDLQLVSSGGLKDSPLDNISHGAVGTGSCNPTIQPVSAPVQTVSLSWVTSPAGLQVSLNGQTRTTPYSQTFLVGSTVNLSVPTPQTSNGVAYEFTGWSSGLGASLTVPSASATYTANFTASGSQSTSPVVSGALYTIIAKHSGKALELYNGSRDDGGRIVQWSVNGGDNQKWLFTNLNNGYYSIKTFSTGKALDVYGVSSNDGAQVLQWTASNQNNQQFKLVDVGGGYFNIVARHSNKVLDIDGNSQADGAPLQQWSNLGGDNQKFRFSRLSGGRSGASQESGVEVSVVVYPNPAADLVRVSGTGGGEVRVVDVLGRLQTRAQSVGDGAELDISALAPGVYLVQLHKDEQLISRKLIINH</sequence>
<feature type="domain" description="Ricin B lectin" evidence="1">
    <location>
        <begin position="848"/>
        <end position="985"/>
    </location>
</feature>
<dbReference type="InterPro" id="IPR026444">
    <property type="entry name" value="Secre_tail"/>
</dbReference>
<accession>A0A2K8Z979</accession>
<keyword evidence="3" id="KW-1185">Reference proteome</keyword>
<dbReference type="InterPro" id="IPR011050">
    <property type="entry name" value="Pectin_lyase_fold/virulence"/>
</dbReference>
<evidence type="ECO:0000259" key="1">
    <source>
        <dbReference type="SMART" id="SM00458"/>
    </source>
</evidence>
<dbReference type="Gene3D" id="2.70.50.70">
    <property type="match status" value="1"/>
</dbReference>
<dbReference type="SUPFAM" id="SSF51126">
    <property type="entry name" value="Pectin lyase-like"/>
    <property type="match status" value="1"/>
</dbReference>
<dbReference type="Pfam" id="PF14200">
    <property type="entry name" value="RicinB_lectin_2"/>
    <property type="match status" value="2"/>
</dbReference>
<gene>
    <name evidence="2" type="ORF">CWM47_34060</name>
</gene>
<dbReference type="InterPro" id="IPR000772">
    <property type="entry name" value="Ricin_B_lectin"/>
</dbReference>
<dbReference type="NCBIfam" id="TIGR04183">
    <property type="entry name" value="Por_Secre_tail"/>
    <property type="match status" value="1"/>
</dbReference>
<dbReference type="EMBL" id="CP025096">
    <property type="protein sequence ID" value="AUD06425.1"/>
    <property type="molecule type" value="Genomic_DNA"/>
</dbReference>
<dbReference type="SMART" id="SM00710">
    <property type="entry name" value="PbH1"/>
    <property type="match status" value="4"/>
</dbReference>
<dbReference type="SUPFAM" id="SSF50370">
    <property type="entry name" value="Ricin B-like lectins"/>
    <property type="match status" value="1"/>
</dbReference>
<dbReference type="Proteomes" id="UP000232883">
    <property type="component" value="Chromosome"/>
</dbReference>
<dbReference type="SMART" id="SM00458">
    <property type="entry name" value="RICIN"/>
    <property type="match status" value="1"/>
</dbReference>
<protein>
    <recommendedName>
        <fullName evidence="1">Ricin B lectin domain-containing protein</fullName>
    </recommendedName>
</protein>
<dbReference type="CDD" id="cd23458">
    <property type="entry name" value="beta-trefoil_Ricin_AgaB34-like"/>
    <property type="match status" value="1"/>
</dbReference>
<evidence type="ECO:0000313" key="2">
    <source>
        <dbReference type="EMBL" id="AUD06425.1"/>
    </source>
</evidence>
<dbReference type="KEGG" id="spir:CWM47_34060"/>
<dbReference type="AlphaFoldDB" id="A0A2K8Z979"/>
<dbReference type="Gene3D" id="2.160.20.10">
    <property type="entry name" value="Single-stranded right-handed beta-helix, Pectin lyase-like"/>
    <property type="match status" value="1"/>
</dbReference>
<dbReference type="Pfam" id="PF12708">
    <property type="entry name" value="Pect-lyase_RHGA_epim"/>
    <property type="match status" value="1"/>
</dbReference>
<dbReference type="PROSITE" id="PS50231">
    <property type="entry name" value="RICIN_B_LECTIN"/>
    <property type="match status" value="1"/>
</dbReference>
<name>A0A2K8Z979_9BACT</name>
<evidence type="ECO:0000313" key="3">
    <source>
        <dbReference type="Proteomes" id="UP000232883"/>
    </source>
</evidence>
<dbReference type="Gene3D" id="2.80.10.50">
    <property type="match status" value="3"/>
</dbReference>
<dbReference type="OrthoDB" id="8428774at2"/>
<dbReference type="Pfam" id="PF18962">
    <property type="entry name" value="Por_Secre_tail"/>
    <property type="match status" value="1"/>
</dbReference>
<dbReference type="InterPro" id="IPR024535">
    <property type="entry name" value="RHGA/B-epi-like_pectate_lyase"/>
</dbReference>
<organism evidence="2 3">
    <name type="scientific">Spirosoma pollinicola</name>
    <dbReference type="NCBI Taxonomy" id="2057025"/>
    <lineage>
        <taxon>Bacteria</taxon>
        <taxon>Pseudomonadati</taxon>
        <taxon>Bacteroidota</taxon>
        <taxon>Cytophagia</taxon>
        <taxon>Cytophagales</taxon>
        <taxon>Cytophagaceae</taxon>
        <taxon>Spirosoma</taxon>
    </lineage>
</organism>
<dbReference type="InterPro" id="IPR035992">
    <property type="entry name" value="Ricin_B-like_lectins"/>
</dbReference>
<dbReference type="InterPro" id="IPR012334">
    <property type="entry name" value="Pectin_lyas_fold"/>
</dbReference>
<reference evidence="2 3" key="1">
    <citation type="submission" date="2017-11" db="EMBL/GenBank/DDBJ databases">
        <title>Taxonomic description and genome sequences of Spirosoma HA7 sp. nov., isolated from pollen microhabitat of Corylus avellana.</title>
        <authorList>
            <person name="Ambika Manirajan B."/>
            <person name="Suarez C."/>
            <person name="Ratering S."/>
            <person name="Geissler-Plaum R."/>
            <person name="Cardinale M."/>
            <person name="Sylvia S."/>
        </authorList>
    </citation>
    <scope>NUCLEOTIDE SEQUENCE [LARGE SCALE GENOMIC DNA]</scope>
    <source>
        <strain evidence="2 3">HA7</strain>
    </source>
</reference>